<keyword evidence="2" id="KW-1185">Reference proteome</keyword>
<gene>
    <name evidence="1" type="ORF">PsorP6_007888</name>
</gene>
<sequence>MEVKVEDTQKKAAVASSGALLTSLFVTPLDVAKVRIQSQIQTALTSSKSVTDRVSHTSTATSIIEQCRCHTRCACNRCSTRPVEKLQGSRCGRLMDSRDCLGACLLLWSSLCHQLCFTICRTTYCCTKVVTGSHSTKETTARIVAASITSPIELIRTRVQKPKGKF</sequence>
<comment type="caution">
    <text evidence="1">The sequence shown here is derived from an EMBL/GenBank/DDBJ whole genome shotgun (WGS) entry which is preliminary data.</text>
</comment>
<name>A0ACC0W7U6_9STRA</name>
<reference evidence="1 2" key="1">
    <citation type="journal article" date="2022" name="bioRxiv">
        <title>The genome of the oomycete Peronosclerospora sorghi, a cosmopolitan pathogen of maize and sorghum, is inflated with dispersed pseudogenes.</title>
        <authorList>
            <person name="Fletcher K."/>
            <person name="Martin F."/>
            <person name="Isakeit T."/>
            <person name="Cavanaugh K."/>
            <person name="Magill C."/>
            <person name="Michelmore R."/>
        </authorList>
    </citation>
    <scope>NUCLEOTIDE SEQUENCE [LARGE SCALE GENOMIC DNA]</scope>
    <source>
        <strain evidence="1">P6</strain>
    </source>
</reference>
<proteinExistence type="predicted"/>
<dbReference type="Proteomes" id="UP001163321">
    <property type="component" value="Chromosome 3"/>
</dbReference>
<organism evidence="1 2">
    <name type="scientific">Peronosclerospora sorghi</name>
    <dbReference type="NCBI Taxonomy" id="230839"/>
    <lineage>
        <taxon>Eukaryota</taxon>
        <taxon>Sar</taxon>
        <taxon>Stramenopiles</taxon>
        <taxon>Oomycota</taxon>
        <taxon>Peronosporomycetes</taxon>
        <taxon>Peronosporales</taxon>
        <taxon>Peronosporaceae</taxon>
        <taxon>Peronosclerospora</taxon>
    </lineage>
</organism>
<protein>
    <submittedName>
        <fullName evidence="1">Uncharacterized protein</fullName>
    </submittedName>
</protein>
<dbReference type="EMBL" id="CM047582">
    <property type="protein sequence ID" value="KAI9914715.1"/>
    <property type="molecule type" value="Genomic_DNA"/>
</dbReference>
<accession>A0ACC0W7U6</accession>
<evidence type="ECO:0000313" key="2">
    <source>
        <dbReference type="Proteomes" id="UP001163321"/>
    </source>
</evidence>
<evidence type="ECO:0000313" key="1">
    <source>
        <dbReference type="EMBL" id="KAI9914715.1"/>
    </source>
</evidence>